<gene>
    <name evidence="2" type="ORF">Fcan01_25218</name>
</gene>
<evidence type="ECO:0000313" key="2">
    <source>
        <dbReference type="EMBL" id="OXA39900.1"/>
    </source>
</evidence>
<comment type="caution">
    <text evidence="2">The sequence shown here is derived from an EMBL/GenBank/DDBJ whole genome shotgun (WGS) entry which is preliminary data.</text>
</comment>
<evidence type="ECO:0000313" key="3">
    <source>
        <dbReference type="Proteomes" id="UP000198287"/>
    </source>
</evidence>
<dbReference type="Pfam" id="PF00112">
    <property type="entry name" value="Peptidase_C1"/>
    <property type="match status" value="1"/>
</dbReference>
<protein>
    <submittedName>
        <fullName evidence="2">Cathepsin K</fullName>
    </submittedName>
</protein>
<accession>A0A226D4A1</accession>
<dbReference type="SUPFAM" id="SSF54001">
    <property type="entry name" value="Cysteine proteinases"/>
    <property type="match status" value="1"/>
</dbReference>
<sequence>MDHPLGVTSSNGCSGGYPHEALEYIQKNGAESWADYSYTGVAQSCTYNASKVVARIGRIGDILGNENKMRAQIGRNGPRNLKAQKSSFMSKKYLDPLDTLERCSRGHMPHPQWDDEDITTEYRKFKNHTPSGRGRWRLLDFNEPTSCDISFFSAR</sequence>
<keyword evidence="3" id="KW-1185">Reference proteome</keyword>
<dbReference type="GO" id="GO:0006508">
    <property type="term" value="P:proteolysis"/>
    <property type="evidence" value="ECO:0007669"/>
    <property type="project" value="InterPro"/>
</dbReference>
<organism evidence="2 3">
    <name type="scientific">Folsomia candida</name>
    <name type="common">Springtail</name>
    <dbReference type="NCBI Taxonomy" id="158441"/>
    <lineage>
        <taxon>Eukaryota</taxon>
        <taxon>Metazoa</taxon>
        <taxon>Ecdysozoa</taxon>
        <taxon>Arthropoda</taxon>
        <taxon>Hexapoda</taxon>
        <taxon>Collembola</taxon>
        <taxon>Entomobryomorpha</taxon>
        <taxon>Isotomoidea</taxon>
        <taxon>Isotomidae</taxon>
        <taxon>Proisotominae</taxon>
        <taxon>Folsomia</taxon>
    </lineage>
</organism>
<dbReference type="GO" id="GO:0008234">
    <property type="term" value="F:cysteine-type peptidase activity"/>
    <property type="evidence" value="ECO:0007669"/>
    <property type="project" value="InterPro"/>
</dbReference>
<dbReference type="InterPro" id="IPR038765">
    <property type="entry name" value="Papain-like_cys_pep_sf"/>
</dbReference>
<name>A0A226D4A1_FOLCA</name>
<dbReference type="AlphaFoldDB" id="A0A226D4A1"/>
<feature type="domain" description="Peptidase C1A papain C-terminal" evidence="1">
    <location>
        <begin position="9"/>
        <end position="95"/>
    </location>
</feature>
<evidence type="ECO:0000259" key="1">
    <source>
        <dbReference type="Pfam" id="PF00112"/>
    </source>
</evidence>
<proteinExistence type="predicted"/>
<reference evidence="2 3" key="1">
    <citation type="submission" date="2015-12" db="EMBL/GenBank/DDBJ databases">
        <title>The genome of Folsomia candida.</title>
        <authorList>
            <person name="Faddeeva A."/>
            <person name="Derks M.F."/>
            <person name="Anvar Y."/>
            <person name="Smit S."/>
            <person name="Van Straalen N."/>
            <person name="Roelofs D."/>
        </authorList>
    </citation>
    <scope>NUCLEOTIDE SEQUENCE [LARGE SCALE GENOMIC DNA]</scope>
    <source>
        <strain evidence="2 3">VU population</strain>
        <tissue evidence="2">Whole body</tissue>
    </source>
</reference>
<dbReference type="Proteomes" id="UP000198287">
    <property type="component" value="Unassembled WGS sequence"/>
</dbReference>
<dbReference type="Gene3D" id="3.90.70.10">
    <property type="entry name" value="Cysteine proteinases"/>
    <property type="match status" value="1"/>
</dbReference>
<dbReference type="EMBL" id="LNIX01000036">
    <property type="protein sequence ID" value="OXA39900.1"/>
    <property type="molecule type" value="Genomic_DNA"/>
</dbReference>
<dbReference type="InterPro" id="IPR000668">
    <property type="entry name" value="Peptidase_C1A_C"/>
</dbReference>